<dbReference type="EMBL" id="AXCM01001515">
    <property type="status" value="NOT_ANNOTATED_CDS"/>
    <property type="molecule type" value="Genomic_DNA"/>
</dbReference>
<dbReference type="VEuPathDB" id="VectorBase:ACUA018345"/>
<dbReference type="Proteomes" id="UP000075883">
    <property type="component" value="Unassembled WGS sequence"/>
</dbReference>
<dbReference type="InterPro" id="IPR052192">
    <property type="entry name" value="Insect_Ionotropic_Sensory_Rcpt"/>
</dbReference>
<dbReference type="GO" id="GO:0005886">
    <property type="term" value="C:plasma membrane"/>
    <property type="evidence" value="ECO:0007669"/>
    <property type="project" value="UniProtKB-SubCell"/>
</dbReference>
<evidence type="ECO:0000313" key="10">
    <source>
        <dbReference type="Proteomes" id="UP000075883"/>
    </source>
</evidence>
<keyword evidence="3 8" id="KW-0812">Transmembrane</keyword>
<dbReference type="SUPFAM" id="SSF53850">
    <property type="entry name" value="Periplasmic binding protein-like II"/>
    <property type="match status" value="1"/>
</dbReference>
<evidence type="ECO:0000256" key="5">
    <source>
        <dbReference type="ARBA" id="ARBA00023136"/>
    </source>
</evidence>
<evidence type="ECO:0000256" key="6">
    <source>
        <dbReference type="ARBA" id="ARBA00023170"/>
    </source>
</evidence>
<dbReference type="EnsemblMetazoa" id="ACUA018345-RA">
    <property type="protein sequence ID" value="ACUA018345-PA"/>
    <property type="gene ID" value="ACUA018345"/>
</dbReference>
<reference evidence="9" key="2">
    <citation type="submission" date="2020-05" db="UniProtKB">
        <authorList>
            <consortium name="EnsemblMetazoa"/>
        </authorList>
    </citation>
    <scope>IDENTIFICATION</scope>
    <source>
        <strain evidence="9">A-37</strain>
    </source>
</reference>
<evidence type="ECO:0000256" key="7">
    <source>
        <dbReference type="ARBA" id="ARBA00023180"/>
    </source>
</evidence>
<comment type="subcellular location">
    <subcellularLocation>
        <location evidence="1">Cell membrane</location>
        <topology evidence="1">Multi-pass membrane protein</topology>
    </subcellularLocation>
</comment>
<dbReference type="PANTHER" id="PTHR42643">
    <property type="entry name" value="IONOTROPIC RECEPTOR 20A-RELATED"/>
    <property type="match status" value="1"/>
</dbReference>
<reference evidence="10" key="1">
    <citation type="submission" date="2013-09" db="EMBL/GenBank/DDBJ databases">
        <title>The Genome Sequence of Anopheles culicifacies species A.</title>
        <authorList>
            <consortium name="The Broad Institute Genomics Platform"/>
            <person name="Neafsey D.E."/>
            <person name="Besansky N."/>
            <person name="Howell P."/>
            <person name="Walton C."/>
            <person name="Young S.K."/>
            <person name="Zeng Q."/>
            <person name="Gargeya S."/>
            <person name="Fitzgerald M."/>
            <person name="Haas B."/>
            <person name="Abouelleil A."/>
            <person name="Allen A.W."/>
            <person name="Alvarado L."/>
            <person name="Arachchi H.M."/>
            <person name="Berlin A.M."/>
            <person name="Chapman S.B."/>
            <person name="Gainer-Dewar J."/>
            <person name="Goldberg J."/>
            <person name="Griggs A."/>
            <person name="Gujja S."/>
            <person name="Hansen M."/>
            <person name="Howarth C."/>
            <person name="Imamovic A."/>
            <person name="Ireland A."/>
            <person name="Larimer J."/>
            <person name="McCowan C."/>
            <person name="Murphy C."/>
            <person name="Pearson M."/>
            <person name="Poon T.W."/>
            <person name="Priest M."/>
            <person name="Roberts A."/>
            <person name="Saif S."/>
            <person name="Shea T."/>
            <person name="Sisk P."/>
            <person name="Sykes S."/>
            <person name="Wortman J."/>
            <person name="Nusbaum C."/>
            <person name="Birren B."/>
        </authorList>
    </citation>
    <scope>NUCLEOTIDE SEQUENCE [LARGE SCALE GENOMIC DNA]</scope>
    <source>
        <strain evidence="10">A-37</strain>
    </source>
</reference>
<name>A0A182MHF6_9DIPT</name>
<evidence type="ECO:0000256" key="4">
    <source>
        <dbReference type="ARBA" id="ARBA00022989"/>
    </source>
</evidence>
<organism evidence="9 10">
    <name type="scientific">Anopheles culicifacies</name>
    <dbReference type="NCBI Taxonomy" id="139723"/>
    <lineage>
        <taxon>Eukaryota</taxon>
        <taxon>Metazoa</taxon>
        <taxon>Ecdysozoa</taxon>
        <taxon>Arthropoda</taxon>
        <taxon>Hexapoda</taxon>
        <taxon>Insecta</taxon>
        <taxon>Pterygota</taxon>
        <taxon>Neoptera</taxon>
        <taxon>Endopterygota</taxon>
        <taxon>Diptera</taxon>
        <taxon>Nematocera</taxon>
        <taxon>Culicoidea</taxon>
        <taxon>Culicidae</taxon>
        <taxon>Anophelinae</taxon>
        <taxon>Anopheles</taxon>
        <taxon>culicifacies species complex</taxon>
    </lineage>
</organism>
<accession>A0A182MHF6</accession>
<evidence type="ECO:0000256" key="3">
    <source>
        <dbReference type="ARBA" id="ARBA00022692"/>
    </source>
</evidence>
<keyword evidence="10" id="KW-1185">Reference proteome</keyword>
<keyword evidence="7" id="KW-0325">Glycoprotein</keyword>
<proteinExistence type="predicted"/>
<sequence length="503" mass="58200">MSEIPYQPYVSFAIAYPPSLPLTPVRINIPSLVIKFSADKVNANHENSYNLLYIFEYLHVKGTEKNIIVLIEGDDFMEASSLVPLVRIFTSYGALDVLYVIVHPAAFTILRFDNAITYYVQLSSNSPLDGLFPERFLDLRGRPYLVAWYDNEPMTFRRNNDVVGVDVDFINIIANHQNTYVEYTTGVSANSQRTIDFATYRLGDTGYWSQKSTPLYFPNPFRWCLAVPRSYQRIVSGQIIRPFSLHLWILLLVLATVYLGYKSLLIQLLRRQYPAVFQIINAPIKLLVLLLHFMVLESYIAMLTKQLELLHVPSFPKTLEEFSESSIPLLLPVPNLFDYLKHNPNHADQLINWNRSAKYDPARLGILQMCDLFESTIEDTTALIGKRLDKHQFYLITQPVLTTSMVSPFRKDSPLVHTFQRYVNRLNEAGVWMHLVSKWTYRPRAPKHISPVENPHDAETLFLELMHVVPIYIIAAQLLVLSLIVFIMEHIVFKIISRRERFI</sequence>
<evidence type="ECO:0000256" key="2">
    <source>
        <dbReference type="ARBA" id="ARBA00022475"/>
    </source>
</evidence>
<feature type="transmembrane region" description="Helical" evidence="8">
    <location>
        <begin position="273"/>
        <end position="295"/>
    </location>
</feature>
<evidence type="ECO:0000256" key="8">
    <source>
        <dbReference type="SAM" id="Phobius"/>
    </source>
</evidence>
<keyword evidence="6" id="KW-0675">Receptor</keyword>
<feature type="transmembrane region" description="Helical" evidence="8">
    <location>
        <begin position="243"/>
        <end position="261"/>
    </location>
</feature>
<feature type="transmembrane region" description="Helical" evidence="8">
    <location>
        <begin position="471"/>
        <end position="493"/>
    </location>
</feature>
<evidence type="ECO:0008006" key="11">
    <source>
        <dbReference type="Google" id="ProtNLM"/>
    </source>
</evidence>
<evidence type="ECO:0000313" key="9">
    <source>
        <dbReference type="EnsemblMetazoa" id="ACUA018345-PA"/>
    </source>
</evidence>
<dbReference type="AlphaFoldDB" id="A0A182MHF6"/>
<evidence type="ECO:0000256" key="1">
    <source>
        <dbReference type="ARBA" id="ARBA00004651"/>
    </source>
</evidence>
<keyword evidence="5 8" id="KW-0472">Membrane</keyword>
<keyword evidence="4 8" id="KW-1133">Transmembrane helix</keyword>
<protein>
    <recommendedName>
        <fullName evidence="11">Ionotropic glutamate receptor L-glutamate and glycine-binding domain-containing protein</fullName>
    </recommendedName>
</protein>
<dbReference type="PANTHER" id="PTHR42643:SF41">
    <property type="entry name" value="IONOTROPIC RECEPTOR 20A-RELATED"/>
    <property type="match status" value="1"/>
</dbReference>
<keyword evidence="2" id="KW-1003">Cell membrane</keyword>